<protein>
    <submittedName>
        <fullName evidence="2">Uncharacterized protein</fullName>
    </submittedName>
</protein>
<gene>
    <name evidence="2" type="ORF">EYF80_003763</name>
</gene>
<proteinExistence type="predicted"/>
<dbReference type="AlphaFoldDB" id="A0A4Z2J6V1"/>
<evidence type="ECO:0000256" key="1">
    <source>
        <dbReference type="SAM" id="MobiDB-lite"/>
    </source>
</evidence>
<reference evidence="2 3" key="1">
    <citation type="submission" date="2019-03" db="EMBL/GenBank/DDBJ databases">
        <title>First draft genome of Liparis tanakae, snailfish: a comprehensive survey of snailfish specific genes.</title>
        <authorList>
            <person name="Kim W."/>
            <person name="Song I."/>
            <person name="Jeong J.-H."/>
            <person name="Kim D."/>
            <person name="Kim S."/>
            <person name="Ryu S."/>
            <person name="Song J.Y."/>
            <person name="Lee S.K."/>
        </authorList>
    </citation>
    <scope>NUCLEOTIDE SEQUENCE [LARGE SCALE GENOMIC DNA]</scope>
    <source>
        <tissue evidence="2">Muscle</tissue>
    </source>
</reference>
<accession>A0A4Z2J6V1</accession>
<dbReference type="Proteomes" id="UP000314294">
    <property type="component" value="Unassembled WGS sequence"/>
</dbReference>
<evidence type="ECO:0000313" key="2">
    <source>
        <dbReference type="EMBL" id="TNN85919.1"/>
    </source>
</evidence>
<dbReference type="EMBL" id="SRLO01000018">
    <property type="protein sequence ID" value="TNN85919.1"/>
    <property type="molecule type" value="Genomic_DNA"/>
</dbReference>
<organism evidence="2 3">
    <name type="scientific">Liparis tanakae</name>
    <name type="common">Tanaka's snailfish</name>
    <dbReference type="NCBI Taxonomy" id="230148"/>
    <lineage>
        <taxon>Eukaryota</taxon>
        <taxon>Metazoa</taxon>
        <taxon>Chordata</taxon>
        <taxon>Craniata</taxon>
        <taxon>Vertebrata</taxon>
        <taxon>Euteleostomi</taxon>
        <taxon>Actinopterygii</taxon>
        <taxon>Neopterygii</taxon>
        <taxon>Teleostei</taxon>
        <taxon>Neoteleostei</taxon>
        <taxon>Acanthomorphata</taxon>
        <taxon>Eupercaria</taxon>
        <taxon>Perciformes</taxon>
        <taxon>Cottioidei</taxon>
        <taxon>Cottales</taxon>
        <taxon>Liparidae</taxon>
        <taxon>Liparis</taxon>
    </lineage>
</organism>
<name>A0A4Z2J6V1_9TELE</name>
<sequence>MWIIYIEFILYEEYEQTHNGGVQLQRDEEEEQTQEGRVTHCRKKVSDEAAESRWRWKRKKEKGLSSQENLALVYN</sequence>
<evidence type="ECO:0000313" key="3">
    <source>
        <dbReference type="Proteomes" id="UP000314294"/>
    </source>
</evidence>
<comment type="caution">
    <text evidence="2">The sequence shown here is derived from an EMBL/GenBank/DDBJ whole genome shotgun (WGS) entry which is preliminary data.</text>
</comment>
<feature type="region of interest" description="Disordered" evidence="1">
    <location>
        <begin position="21"/>
        <end position="42"/>
    </location>
</feature>
<keyword evidence="3" id="KW-1185">Reference proteome</keyword>